<name>A0ABX8R5T1_9ACTN</name>
<dbReference type="Proteomes" id="UP001049518">
    <property type="component" value="Chromosome"/>
</dbReference>
<dbReference type="Pfam" id="PF21806">
    <property type="entry name" value="DUF6879"/>
    <property type="match status" value="1"/>
</dbReference>
<dbReference type="InterPro" id="IPR049244">
    <property type="entry name" value="DUF6879"/>
</dbReference>
<protein>
    <recommendedName>
        <fullName evidence="1">DUF6879 domain-containing protein</fullName>
    </recommendedName>
</protein>
<organism evidence="2 3">
    <name type="scientific">Actinomadura graeca</name>
    <dbReference type="NCBI Taxonomy" id="2750812"/>
    <lineage>
        <taxon>Bacteria</taxon>
        <taxon>Bacillati</taxon>
        <taxon>Actinomycetota</taxon>
        <taxon>Actinomycetes</taxon>
        <taxon>Streptosporangiales</taxon>
        <taxon>Thermomonosporaceae</taxon>
        <taxon>Actinomadura</taxon>
    </lineage>
</organism>
<evidence type="ECO:0000259" key="1">
    <source>
        <dbReference type="Pfam" id="PF21806"/>
    </source>
</evidence>
<evidence type="ECO:0000313" key="3">
    <source>
        <dbReference type="Proteomes" id="UP001049518"/>
    </source>
</evidence>
<sequence length="180" mass="20581">MDEVSRRLSFDEWVSLFGSATRSLAHLEMRDGYLVDYEDERYKEWVAGGRTGVLPREDHPWWNLTADTVARGVSIRRARIISEPVSEYIAFEHAGTWQNVEFGEQVRWLPRGRASAIALPGNDFWLIDASRVLFLLFDGTGRPIGRQLSADDDVVALCSTAFEQVWRLGTDHAEHRLRSC</sequence>
<evidence type="ECO:0000313" key="2">
    <source>
        <dbReference type="EMBL" id="QXJ26445.1"/>
    </source>
</evidence>
<dbReference type="EMBL" id="CP059572">
    <property type="protein sequence ID" value="QXJ26445.1"/>
    <property type="molecule type" value="Genomic_DNA"/>
</dbReference>
<feature type="domain" description="DUF6879" evidence="1">
    <location>
        <begin position="11"/>
        <end position="175"/>
    </location>
</feature>
<gene>
    <name evidence="2" type="ORF">AGRA3207_002211</name>
</gene>
<proteinExistence type="predicted"/>
<reference evidence="2" key="1">
    <citation type="submission" date="2020-07" db="EMBL/GenBank/DDBJ databases">
        <authorList>
            <person name="Tarantini F.S."/>
            <person name="Hong K.W."/>
            <person name="Chan K.G."/>
        </authorList>
    </citation>
    <scope>NUCLEOTIDE SEQUENCE</scope>
    <source>
        <strain evidence="2">32-07</strain>
    </source>
</reference>
<keyword evidence="3" id="KW-1185">Reference proteome</keyword>
<accession>A0ABX8R5T1</accession>